<dbReference type="OrthoDB" id="8195814at2759"/>
<dbReference type="Gene3D" id="1.10.287.70">
    <property type="match status" value="1"/>
</dbReference>
<keyword evidence="6" id="KW-0675">Receptor</keyword>
<proteinExistence type="predicted"/>
<dbReference type="PANTHER" id="PTHR42643">
    <property type="entry name" value="IONOTROPIC RECEPTOR 20A-RELATED"/>
    <property type="match status" value="1"/>
</dbReference>
<feature type="chain" id="PRO_5022718880" evidence="9">
    <location>
        <begin position="26"/>
        <end position="521"/>
    </location>
</feature>
<evidence type="ECO:0000313" key="10">
    <source>
        <dbReference type="EMBL" id="VVC34097.1"/>
    </source>
</evidence>
<evidence type="ECO:0000313" key="11">
    <source>
        <dbReference type="Proteomes" id="UP000325440"/>
    </source>
</evidence>
<dbReference type="GO" id="GO:0005886">
    <property type="term" value="C:plasma membrane"/>
    <property type="evidence" value="ECO:0007669"/>
    <property type="project" value="UniProtKB-SubCell"/>
</dbReference>
<feature type="transmembrane region" description="Helical" evidence="8">
    <location>
        <begin position="378"/>
        <end position="399"/>
    </location>
</feature>
<gene>
    <name evidence="10" type="ORF">CINCED_3A006680</name>
</gene>
<keyword evidence="11" id="KW-1185">Reference proteome</keyword>
<evidence type="ECO:0000256" key="1">
    <source>
        <dbReference type="ARBA" id="ARBA00004651"/>
    </source>
</evidence>
<keyword evidence="3 8" id="KW-0812">Transmembrane</keyword>
<evidence type="ECO:0000256" key="9">
    <source>
        <dbReference type="SAM" id="SignalP"/>
    </source>
</evidence>
<evidence type="ECO:0000256" key="7">
    <source>
        <dbReference type="ARBA" id="ARBA00023180"/>
    </source>
</evidence>
<keyword evidence="9" id="KW-0732">Signal</keyword>
<keyword evidence="5 8" id="KW-0472">Membrane</keyword>
<reference evidence="10 11" key="1">
    <citation type="submission" date="2019-08" db="EMBL/GenBank/DDBJ databases">
        <authorList>
            <person name="Alioto T."/>
            <person name="Alioto T."/>
            <person name="Gomez Garrido J."/>
        </authorList>
    </citation>
    <scope>NUCLEOTIDE SEQUENCE [LARGE SCALE GENOMIC DNA]</scope>
</reference>
<protein>
    <submittedName>
        <fullName evidence="10">Uncharacterized protein</fullName>
    </submittedName>
</protein>
<dbReference type="Proteomes" id="UP000325440">
    <property type="component" value="Unassembled WGS sequence"/>
</dbReference>
<evidence type="ECO:0000256" key="4">
    <source>
        <dbReference type="ARBA" id="ARBA00022989"/>
    </source>
</evidence>
<organism evidence="10 11">
    <name type="scientific">Cinara cedri</name>
    <dbReference type="NCBI Taxonomy" id="506608"/>
    <lineage>
        <taxon>Eukaryota</taxon>
        <taxon>Metazoa</taxon>
        <taxon>Ecdysozoa</taxon>
        <taxon>Arthropoda</taxon>
        <taxon>Hexapoda</taxon>
        <taxon>Insecta</taxon>
        <taxon>Pterygota</taxon>
        <taxon>Neoptera</taxon>
        <taxon>Paraneoptera</taxon>
        <taxon>Hemiptera</taxon>
        <taxon>Sternorrhyncha</taxon>
        <taxon>Aphidomorpha</taxon>
        <taxon>Aphidoidea</taxon>
        <taxon>Aphididae</taxon>
        <taxon>Lachninae</taxon>
        <taxon>Cinara</taxon>
    </lineage>
</organism>
<dbReference type="AlphaFoldDB" id="A0A5E4MP73"/>
<keyword evidence="2" id="KW-1003">Cell membrane</keyword>
<dbReference type="SUPFAM" id="SSF53850">
    <property type="entry name" value="Periplasmic binding protein-like II"/>
    <property type="match status" value="1"/>
</dbReference>
<name>A0A5E4MP73_9HEMI</name>
<evidence type="ECO:0000256" key="8">
    <source>
        <dbReference type="SAM" id="Phobius"/>
    </source>
</evidence>
<dbReference type="PANTHER" id="PTHR42643:SF38">
    <property type="entry name" value="IONOTROPIC RECEPTOR 100A"/>
    <property type="match status" value="1"/>
</dbReference>
<evidence type="ECO:0000256" key="2">
    <source>
        <dbReference type="ARBA" id="ARBA00022475"/>
    </source>
</evidence>
<evidence type="ECO:0000256" key="6">
    <source>
        <dbReference type="ARBA" id="ARBA00023170"/>
    </source>
</evidence>
<sequence>MVVFGYFPMGFFPLIVIVTLRSNEAIDIKPDRTSELNVDEQFLKQISRHYCNRLTGTHVVLLAEPSVTALFYKILLRSFRSTFYIHKELTGNFSASDYIVLFVEDERFFFEEINYNRRFWYTTKTYLIVSENELKTKILWSHVQRLWEDFKVFKISLLHSDNLNVLRIFDHRFYKHTNTTARKLNYGIHNTKKYPLKAVIFPRIPSIVHNERDGVWTGPDWLTLQAFGNHMNLTLDLNILSEPTGFGSLINGTYTGVLAEVAYGRADISFNSRFMNDPMINKAYRYSNSNGWDFICFVVPTAGPLSRLQILLQTFTFGVWLCVAVTYALMTKSFQLFNKFQLVGGGGDRKISDPFMTSIQVVLGMGVCSLPKHGTGRLLLVSCSAACFVLVSLFQASMVTKLSIESGQKDIDTFEELDQSGMEIRTSLKSVRDSLAMYSYTKSLANKIDLKKARRDYMKSKFVFTARIMSLNSGYANYVGHFQNDTVELHIVKKPGNLHTCNVGFLNLFDFITHKISKCRV</sequence>
<dbReference type="EMBL" id="CABPRJ010000983">
    <property type="protein sequence ID" value="VVC34097.1"/>
    <property type="molecule type" value="Genomic_DNA"/>
</dbReference>
<feature type="transmembrane region" description="Helical" evidence="8">
    <location>
        <begin position="310"/>
        <end position="330"/>
    </location>
</feature>
<keyword evidence="7" id="KW-0325">Glycoprotein</keyword>
<feature type="signal peptide" evidence="9">
    <location>
        <begin position="1"/>
        <end position="25"/>
    </location>
</feature>
<comment type="subcellular location">
    <subcellularLocation>
        <location evidence="1">Cell membrane</location>
        <topology evidence="1">Multi-pass membrane protein</topology>
    </subcellularLocation>
</comment>
<evidence type="ECO:0000256" key="5">
    <source>
        <dbReference type="ARBA" id="ARBA00023136"/>
    </source>
</evidence>
<evidence type="ECO:0000256" key="3">
    <source>
        <dbReference type="ARBA" id="ARBA00022692"/>
    </source>
</evidence>
<keyword evidence="4 8" id="KW-1133">Transmembrane helix</keyword>
<dbReference type="InterPro" id="IPR052192">
    <property type="entry name" value="Insect_Ionotropic_Sensory_Rcpt"/>
</dbReference>
<accession>A0A5E4MP73</accession>